<gene>
    <name evidence="2" type="ORF">D4741_01610</name>
</gene>
<accession>A0A3A3ERZ5</accession>
<comment type="caution">
    <text evidence="2">The sequence shown here is derived from an EMBL/GenBank/DDBJ whole genome shotgun (WGS) entry which is preliminary data.</text>
</comment>
<name>A0A3A3ERZ5_9GAMM</name>
<dbReference type="AlphaFoldDB" id="A0A3A3ERZ5"/>
<protein>
    <submittedName>
        <fullName evidence="2">N-acetyltransferase</fullName>
    </submittedName>
</protein>
<keyword evidence="2" id="KW-0808">Transferase</keyword>
<organism evidence="2 3">
    <name type="scientific">Pseudoalteromonas gelatinilytica</name>
    <dbReference type="NCBI Taxonomy" id="1703256"/>
    <lineage>
        <taxon>Bacteria</taxon>
        <taxon>Pseudomonadati</taxon>
        <taxon>Pseudomonadota</taxon>
        <taxon>Gammaproteobacteria</taxon>
        <taxon>Alteromonadales</taxon>
        <taxon>Pseudoalteromonadaceae</taxon>
        <taxon>Pseudoalteromonas</taxon>
    </lineage>
</organism>
<feature type="domain" description="N-acetyltransferase" evidence="1">
    <location>
        <begin position="19"/>
        <end position="169"/>
    </location>
</feature>
<dbReference type="SUPFAM" id="SSF55729">
    <property type="entry name" value="Acyl-CoA N-acyltransferases (Nat)"/>
    <property type="match status" value="1"/>
</dbReference>
<evidence type="ECO:0000313" key="2">
    <source>
        <dbReference type="EMBL" id="RJF36801.1"/>
    </source>
</evidence>
<evidence type="ECO:0000313" key="3">
    <source>
        <dbReference type="Proteomes" id="UP000265938"/>
    </source>
</evidence>
<reference evidence="2 3" key="1">
    <citation type="submission" date="2018-09" db="EMBL/GenBank/DDBJ databases">
        <title>Identification of marine bacteria producing industrial enzymes.</title>
        <authorList>
            <person name="Cheng T.H."/>
            <person name="Saidin J."/>
            <person name="Muhd D.D."/>
            <person name="Isa M.N.M."/>
            <person name="Bakar M.F.A."/>
            <person name="Ismail N."/>
        </authorList>
    </citation>
    <scope>NUCLEOTIDE SEQUENCE [LARGE SCALE GENOMIC DNA]</scope>
    <source>
        <strain evidence="2 3">MNAD 1.6</strain>
    </source>
</reference>
<dbReference type="InterPro" id="IPR000182">
    <property type="entry name" value="GNAT_dom"/>
</dbReference>
<dbReference type="Pfam" id="PF13302">
    <property type="entry name" value="Acetyltransf_3"/>
    <property type="match status" value="1"/>
</dbReference>
<dbReference type="PANTHER" id="PTHR43792:SF1">
    <property type="entry name" value="N-ACETYLTRANSFERASE DOMAIN-CONTAINING PROTEIN"/>
    <property type="match status" value="1"/>
</dbReference>
<dbReference type="Gene3D" id="3.40.630.30">
    <property type="match status" value="1"/>
</dbReference>
<evidence type="ECO:0000259" key="1">
    <source>
        <dbReference type="PROSITE" id="PS51186"/>
    </source>
</evidence>
<dbReference type="EMBL" id="QYSE01000001">
    <property type="protein sequence ID" value="RJF36801.1"/>
    <property type="molecule type" value="Genomic_DNA"/>
</dbReference>
<dbReference type="InterPro" id="IPR016181">
    <property type="entry name" value="Acyl_CoA_acyltransferase"/>
</dbReference>
<dbReference type="PANTHER" id="PTHR43792">
    <property type="entry name" value="GNAT FAMILY, PUTATIVE (AFU_ORTHOLOGUE AFUA_3G00765)-RELATED-RELATED"/>
    <property type="match status" value="1"/>
</dbReference>
<sequence length="169" mass="19123">MLIKQKEEINVSNDDDLAFDLRPIRHKDCQAIWDILKDPQVQSFNDYGTDITKGDVYDFIQGDIERFYNQQGIRLVIVLRSSGQVIGSVGLFNIIDGQGMLGFELASQYFGKGIMQKVLDMLFEKLTTFVTTPLNSVVALVNPNNSASIKLLTKCGFQQHDAHWVKYVC</sequence>
<dbReference type="Proteomes" id="UP000265938">
    <property type="component" value="Unassembled WGS sequence"/>
</dbReference>
<proteinExistence type="predicted"/>
<dbReference type="GO" id="GO:0016747">
    <property type="term" value="F:acyltransferase activity, transferring groups other than amino-acyl groups"/>
    <property type="evidence" value="ECO:0007669"/>
    <property type="project" value="InterPro"/>
</dbReference>
<dbReference type="InterPro" id="IPR051531">
    <property type="entry name" value="N-acetyltransferase"/>
</dbReference>
<dbReference type="PROSITE" id="PS51186">
    <property type="entry name" value="GNAT"/>
    <property type="match status" value="1"/>
</dbReference>